<dbReference type="RefSeq" id="WP_092604462.1">
    <property type="nucleotide sequence ID" value="NZ_FNJR01000018.1"/>
</dbReference>
<dbReference type="SUPFAM" id="SSF54637">
    <property type="entry name" value="Thioesterase/thiol ester dehydrase-isomerase"/>
    <property type="match status" value="2"/>
</dbReference>
<gene>
    <name evidence="2" type="ORF">SAMN04487905_11832</name>
</gene>
<feature type="compositionally biased region" description="Low complexity" evidence="1">
    <location>
        <begin position="54"/>
        <end position="65"/>
    </location>
</feature>
<sequence>MDDQDFEVMPRAPRSHQPTPAPRSAAALISEQLRQATELHERFLATQASLHPSTTGRATGTATGTSVEPATEPPRTARATVELDGWYLDRAGRMTAGAVLDELLALWPQRDGVLDGELTFHHALPAPGDQLLSSLTVTGAALRGEVDGHLSLHGSLSDGLDVPLPTERPGATFGTDAVTAFAEGRPADCFTGPEWEITRAHVRSPGIGSRRTLLLREVTAFDPDRGLTATGRTPPTTWRSPAALLEGGLQAMAFHLAATGRTIHHDGWRFEPLPDASTRLRIMLNAPSGTPRYHLTVRSVTGTTAHADVVGTIDERVVLCAEGLAVHLVADTPLPHWKLLGPPAVQHTGDPVPLSALAGLRGHDDPAAATMGRIRYDHATMLTAAWGPRAEILPGASDDAFRLPGPPYLFLTRVIELCVTHGEFRLGSSLVAEYDVPRQVWFREQSGTVPVAVLMEIALQPCGFLSALMDDGTAERQPRIRNLDGRLSTVREVPPYVGSLRTTVELTDIEHWDGTTIETFRIHCEADGVTALEGTTVFALTSAEQLTIQTGLPVTDHDRSRVTRPCEHPVVDLRSRPARFFGRSARLPGQMLLMLDRLTGYWPDGGPAGLGQLRAECDVRAEAWYFKAHFFNDPVQPGSLGVEAMCQLLSCYLIQRGVDDGFRFEPVVPDSWTYRGQILPSDSLVTVELDVLDIELGPGGGHAEAEAWLWVDGRKIYHVPRLRVRVVPGTPDSPSTVDTVLDPGADTWLADHCPTWTVPAVPLMSIAELLARSAGDRAGRPARVLRDLSMQRWLPVAEPVRLRATCTDEQARLAVWHEAGSLSRFVPVATTTVGFEPPPRPARFAPLADLVDVPDPYENANLFHGPSFQYLTALRMGSTGASGILDAERGSVPHGALHQGLLDAALHTIPHDALHRWDPAIGSDRLAFPHRLSHLAVHEPLPDHGEIEVEARFAGTLPDDLVAIDIQMCRGEHVLVAFRTVVVHIPAGPLTEVPGPERRAYLRDGAPDSRLLLTGSDGVLRRHDVERIDTLPGTANAVYGLPAGARSTEWLPHIALKEHVARTTGVHPSTVEVTSLDDVSWDEDSATVRTP</sequence>
<dbReference type="Pfam" id="PF07977">
    <property type="entry name" value="FabA"/>
    <property type="match status" value="1"/>
</dbReference>
<dbReference type="OrthoDB" id="9778690at2"/>
<dbReference type="Proteomes" id="UP000199497">
    <property type="component" value="Unassembled WGS sequence"/>
</dbReference>
<dbReference type="STRING" id="405564.SAMN04487905_11832"/>
<dbReference type="GO" id="GO:0006633">
    <property type="term" value="P:fatty acid biosynthetic process"/>
    <property type="evidence" value="ECO:0007669"/>
    <property type="project" value="UniProtKB-UniPathway"/>
</dbReference>
<dbReference type="EMBL" id="FNJR01000018">
    <property type="protein sequence ID" value="SDP95733.1"/>
    <property type="molecule type" value="Genomic_DNA"/>
</dbReference>
<evidence type="ECO:0000313" key="2">
    <source>
        <dbReference type="EMBL" id="SDP95733.1"/>
    </source>
</evidence>
<feature type="region of interest" description="Disordered" evidence="1">
    <location>
        <begin position="1"/>
        <end position="24"/>
    </location>
</feature>
<dbReference type="Gene3D" id="3.10.129.10">
    <property type="entry name" value="Hotdog Thioesterase"/>
    <property type="match status" value="3"/>
</dbReference>
<dbReference type="UniPathway" id="UPA00094"/>
<name>A0A1H0WYF0_9ACTN</name>
<evidence type="ECO:0000313" key="3">
    <source>
        <dbReference type="Proteomes" id="UP000199497"/>
    </source>
</evidence>
<evidence type="ECO:0000256" key="1">
    <source>
        <dbReference type="SAM" id="MobiDB-lite"/>
    </source>
</evidence>
<dbReference type="InterPro" id="IPR029069">
    <property type="entry name" value="HotDog_dom_sf"/>
</dbReference>
<proteinExistence type="predicted"/>
<protein>
    <submittedName>
        <fullName evidence="2">3-hydroxymyristoyl/3-hydroxydecanoyl-(Acyl carrier protein) dehydratase</fullName>
    </submittedName>
</protein>
<dbReference type="Gene3D" id="3.10.129.120">
    <property type="match status" value="1"/>
</dbReference>
<keyword evidence="3" id="KW-1185">Reference proteome</keyword>
<dbReference type="AlphaFoldDB" id="A0A1H0WYF0"/>
<organism evidence="2 3">
    <name type="scientific">Actinopolyspora xinjiangensis</name>
    <dbReference type="NCBI Taxonomy" id="405564"/>
    <lineage>
        <taxon>Bacteria</taxon>
        <taxon>Bacillati</taxon>
        <taxon>Actinomycetota</taxon>
        <taxon>Actinomycetes</taxon>
        <taxon>Actinopolysporales</taxon>
        <taxon>Actinopolysporaceae</taxon>
        <taxon>Actinopolyspora</taxon>
    </lineage>
</organism>
<dbReference type="InterPro" id="IPR013114">
    <property type="entry name" value="FabA_FabZ"/>
</dbReference>
<reference evidence="3" key="1">
    <citation type="submission" date="2016-10" db="EMBL/GenBank/DDBJ databases">
        <authorList>
            <person name="Varghese N."/>
            <person name="Submissions S."/>
        </authorList>
    </citation>
    <scope>NUCLEOTIDE SEQUENCE [LARGE SCALE GENOMIC DNA]</scope>
    <source>
        <strain evidence="3">DSM 46732</strain>
    </source>
</reference>
<feature type="region of interest" description="Disordered" evidence="1">
    <location>
        <begin position="46"/>
        <end position="74"/>
    </location>
</feature>
<accession>A0A1H0WYF0</accession>